<dbReference type="PANTHER" id="PTHR10309">
    <property type="entry name" value="MANNOSE-6-PHOSPHATE ISOMERASE"/>
    <property type="match status" value="1"/>
</dbReference>
<keyword evidence="9 12" id="KW-0413">Isomerase</keyword>
<dbReference type="PANTHER" id="PTHR10309:SF0">
    <property type="entry name" value="MANNOSE-6-PHOSPHATE ISOMERASE"/>
    <property type="match status" value="1"/>
</dbReference>
<evidence type="ECO:0000259" key="15">
    <source>
        <dbReference type="Pfam" id="PF01238"/>
    </source>
</evidence>
<evidence type="ECO:0000256" key="3">
    <source>
        <dbReference type="ARBA" id="ARBA00004666"/>
    </source>
</evidence>
<dbReference type="PRINTS" id="PR00714">
    <property type="entry name" value="MAN6PISMRASE"/>
</dbReference>
<dbReference type="InterPro" id="IPR014710">
    <property type="entry name" value="RmlC-like_jellyroll"/>
</dbReference>
<keyword evidence="7 11" id="KW-0479">Metal-binding</keyword>
<dbReference type="OrthoDB" id="6605218at2759"/>
<dbReference type="GO" id="GO:0004476">
    <property type="term" value="F:mannose-6-phosphate isomerase activity"/>
    <property type="evidence" value="ECO:0007669"/>
    <property type="project" value="UniProtKB-EC"/>
</dbReference>
<reference evidence="18 19" key="1">
    <citation type="journal article" date="2020" name="ISME J.">
        <title>Uncovering the hidden diversity of litter-decomposition mechanisms in mushroom-forming fungi.</title>
        <authorList>
            <person name="Floudas D."/>
            <person name="Bentzer J."/>
            <person name="Ahren D."/>
            <person name="Johansson T."/>
            <person name="Persson P."/>
            <person name="Tunlid A."/>
        </authorList>
    </citation>
    <scope>NUCLEOTIDE SEQUENCE [LARGE SCALE GENOMIC DNA]</scope>
    <source>
        <strain evidence="18 19">CBS 101986</strain>
    </source>
</reference>
<organism evidence="18 19">
    <name type="scientific">Psilocybe cf. subviscida</name>
    <dbReference type="NCBI Taxonomy" id="2480587"/>
    <lineage>
        <taxon>Eukaryota</taxon>
        <taxon>Fungi</taxon>
        <taxon>Dikarya</taxon>
        <taxon>Basidiomycota</taxon>
        <taxon>Agaricomycotina</taxon>
        <taxon>Agaricomycetes</taxon>
        <taxon>Agaricomycetidae</taxon>
        <taxon>Agaricales</taxon>
        <taxon>Agaricineae</taxon>
        <taxon>Strophariaceae</taxon>
        <taxon>Psilocybe</taxon>
    </lineage>
</organism>
<dbReference type="PROSITE" id="PS00966">
    <property type="entry name" value="PMI_I_2"/>
    <property type="match status" value="1"/>
</dbReference>
<dbReference type="Pfam" id="PF20512">
    <property type="entry name" value="PMI_typeI_hel"/>
    <property type="match status" value="1"/>
</dbReference>
<evidence type="ECO:0000256" key="9">
    <source>
        <dbReference type="ARBA" id="ARBA00023235"/>
    </source>
</evidence>
<dbReference type="InterPro" id="IPR046457">
    <property type="entry name" value="PMI_typeI_cat"/>
</dbReference>
<dbReference type="UniPathway" id="UPA00126">
    <property type="reaction ID" value="UER00423"/>
</dbReference>
<dbReference type="FunFam" id="2.60.120.10:FF:000044">
    <property type="entry name" value="Mannose-6-phosphate isomerase"/>
    <property type="match status" value="1"/>
</dbReference>
<feature type="domain" description="Phosphomannose isomerase type I catalytic" evidence="16">
    <location>
        <begin position="3"/>
        <end position="152"/>
    </location>
</feature>
<comment type="cofactor">
    <cofactor evidence="11 12">
        <name>Zn(2+)</name>
        <dbReference type="ChEBI" id="CHEBI:29105"/>
    </cofactor>
    <text evidence="11 12">Binds 1 zinc ion per subunit.</text>
</comment>
<dbReference type="SUPFAM" id="SSF51182">
    <property type="entry name" value="RmlC-like cupins"/>
    <property type="match status" value="1"/>
</dbReference>
<sequence length="421" mass="45460">MSVFKITPTTQQYDWGKTGKGSKVAEFAAASKVPGFSIDEHAPYAELWMGTHPKSPSRVASSHQDLAEHLAAHPELIGQEVIDKFDAGSGNLPFLFKVLSIEKALSIQSHPDKETAVALHAAQPDIYKDPNHKPEMALAITPFQALCGFRPLPEIASYLNSVPELRALLPRSIIDAFLAIANSPTPTGPTEKAALRDLFAALMTADEGDIMHRVTLLVARYSAGNTREGEDVDVVKLVLRLDSQFPGDVGIFCPFMLNYVFLHPGDAIFLGAGEPHAYISGECIECMANSDNVIRAGLTPKLRDIPNLVSGLTYTSAKPTAHVVDARPFNSPVSTLYDPPIPEFSVVQVRLEHGAKEQHAPLRGPSIAIVTQGEAQVKWGDSGTLDVGLGDVFFVGANTPITFANTPDSELTVYRAFVEVN</sequence>
<keyword evidence="8 11" id="KW-0862">Zinc</keyword>
<evidence type="ECO:0000256" key="5">
    <source>
        <dbReference type="ARBA" id="ARBA00011956"/>
    </source>
</evidence>
<comment type="catalytic activity">
    <reaction evidence="1 12">
        <text>D-mannose 6-phosphate = D-fructose 6-phosphate</text>
        <dbReference type="Rhea" id="RHEA:12356"/>
        <dbReference type="ChEBI" id="CHEBI:58735"/>
        <dbReference type="ChEBI" id="CHEBI:61527"/>
        <dbReference type="EC" id="5.3.1.8"/>
    </reaction>
</comment>
<evidence type="ECO:0000259" key="16">
    <source>
        <dbReference type="Pfam" id="PF20511"/>
    </source>
</evidence>
<dbReference type="Pfam" id="PF20511">
    <property type="entry name" value="PMI_typeI_cat"/>
    <property type="match status" value="1"/>
</dbReference>
<evidence type="ECO:0000313" key="19">
    <source>
        <dbReference type="Proteomes" id="UP000567179"/>
    </source>
</evidence>
<dbReference type="GO" id="GO:0009298">
    <property type="term" value="P:GDP-mannose biosynthetic process"/>
    <property type="evidence" value="ECO:0007669"/>
    <property type="project" value="UniProtKB-UniPathway"/>
</dbReference>
<evidence type="ECO:0000256" key="11">
    <source>
        <dbReference type="PIRSR" id="PIRSR001480-2"/>
    </source>
</evidence>
<evidence type="ECO:0000256" key="14">
    <source>
        <dbReference type="RuleBase" id="RU004248"/>
    </source>
</evidence>
<evidence type="ECO:0000256" key="2">
    <source>
        <dbReference type="ARBA" id="ARBA00002564"/>
    </source>
</evidence>
<feature type="domain" description="Phosphomannose isomerase type I C-terminal" evidence="15">
    <location>
        <begin position="334"/>
        <end position="381"/>
    </location>
</feature>
<evidence type="ECO:0000259" key="17">
    <source>
        <dbReference type="Pfam" id="PF20512"/>
    </source>
</evidence>
<comment type="pathway">
    <text evidence="3 14">Nucleotide-sugar biosynthesis; GDP-alpha-D-mannose biosynthesis; alpha-D-mannose 1-phosphate from D-fructose 6-phosphate: step 1/2.</text>
</comment>
<dbReference type="EMBL" id="JAACJJ010000042">
    <property type="protein sequence ID" value="KAF5316311.1"/>
    <property type="molecule type" value="Genomic_DNA"/>
</dbReference>
<dbReference type="InterPro" id="IPR001250">
    <property type="entry name" value="Man6P_Isoase-1"/>
</dbReference>
<comment type="similarity">
    <text evidence="4 13">Belongs to the mannose-6-phosphate isomerase type 1 family.</text>
</comment>
<evidence type="ECO:0000256" key="8">
    <source>
        <dbReference type="ARBA" id="ARBA00022833"/>
    </source>
</evidence>
<gene>
    <name evidence="18" type="ORF">D9619_006837</name>
</gene>
<dbReference type="Proteomes" id="UP000567179">
    <property type="component" value="Unassembled WGS sequence"/>
</dbReference>
<evidence type="ECO:0000256" key="6">
    <source>
        <dbReference type="ARBA" id="ARBA00018236"/>
    </source>
</evidence>
<dbReference type="PROSITE" id="PS00965">
    <property type="entry name" value="PMI_I_1"/>
    <property type="match status" value="1"/>
</dbReference>
<dbReference type="InterPro" id="IPR016305">
    <property type="entry name" value="Mannose-6-P_Isomerase"/>
</dbReference>
<feature type="binding site" evidence="11">
    <location>
        <position position="135"/>
    </location>
    <ligand>
        <name>Zn(2+)</name>
        <dbReference type="ChEBI" id="CHEBI:29105"/>
    </ligand>
</feature>
<name>A0A8H5B438_9AGAR</name>
<comment type="caution">
    <text evidence="18">The sequence shown here is derived from an EMBL/GenBank/DDBJ whole genome shotgun (WGS) entry which is preliminary data.</text>
</comment>
<dbReference type="CDD" id="cd07011">
    <property type="entry name" value="cupin_PMI_type_I_N"/>
    <property type="match status" value="1"/>
</dbReference>
<proteinExistence type="inferred from homology"/>
<dbReference type="NCBIfam" id="TIGR00218">
    <property type="entry name" value="manA"/>
    <property type="match status" value="1"/>
</dbReference>
<evidence type="ECO:0000256" key="13">
    <source>
        <dbReference type="RuleBase" id="RU004189"/>
    </source>
</evidence>
<evidence type="ECO:0000256" key="7">
    <source>
        <dbReference type="ARBA" id="ARBA00022723"/>
    </source>
</evidence>
<dbReference type="GO" id="GO:0008270">
    <property type="term" value="F:zinc ion binding"/>
    <property type="evidence" value="ECO:0007669"/>
    <property type="project" value="InterPro"/>
</dbReference>
<feature type="binding site" evidence="11">
    <location>
        <position position="110"/>
    </location>
    <ligand>
        <name>Zn(2+)</name>
        <dbReference type="ChEBI" id="CHEBI:29105"/>
    </ligand>
</feature>
<feature type="domain" description="Phosphomannose isomerase type I helical insertion" evidence="17">
    <location>
        <begin position="191"/>
        <end position="257"/>
    </location>
</feature>
<evidence type="ECO:0000256" key="12">
    <source>
        <dbReference type="RuleBase" id="RU000611"/>
    </source>
</evidence>
<dbReference type="CDD" id="cd02208">
    <property type="entry name" value="cupin_RmlC-like"/>
    <property type="match status" value="1"/>
</dbReference>
<dbReference type="GO" id="GO:0005975">
    <property type="term" value="P:carbohydrate metabolic process"/>
    <property type="evidence" value="ECO:0007669"/>
    <property type="project" value="InterPro"/>
</dbReference>
<evidence type="ECO:0000256" key="1">
    <source>
        <dbReference type="ARBA" id="ARBA00000757"/>
    </source>
</evidence>
<dbReference type="InterPro" id="IPR011051">
    <property type="entry name" value="RmlC_Cupin_sf"/>
</dbReference>
<evidence type="ECO:0000256" key="10">
    <source>
        <dbReference type="PIRSR" id="PIRSR001480-1"/>
    </source>
</evidence>
<dbReference type="InterPro" id="IPR018050">
    <property type="entry name" value="Pmannose_isomerase-type1_CS"/>
</dbReference>
<dbReference type="InterPro" id="IPR046456">
    <property type="entry name" value="PMI_typeI_C"/>
</dbReference>
<dbReference type="Gene3D" id="1.10.441.10">
    <property type="entry name" value="Phosphomannose Isomerase, domain 2"/>
    <property type="match status" value="1"/>
</dbReference>
<dbReference type="EC" id="5.3.1.8" evidence="5 12"/>
<comment type="function">
    <text evidence="2">Involved in the synthesis of the GDP-mannose and dolichol-phosphate-mannose required for a number of critical mannosyl transfer reactions.</text>
</comment>
<dbReference type="Gene3D" id="2.60.120.10">
    <property type="entry name" value="Jelly Rolls"/>
    <property type="match status" value="2"/>
</dbReference>
<feature type="binding site" evidence="11">
    <location>
        <position position="108"/>
    </location>
    <ligand>
        <name>Zn(2+)</name>
        <dbReference type="ChEBI" id="CHEBI:29105"/>
    </ligand>
</feature>
<dbReference type="AlphaFoldDB" id="A0A8H5B438"/>
<feature type="binding site" evidence="11">
    <location>
        <position position="276"/>
    </location>
    <ligand>
        <name>Zn(2+)</name>
        <dbReference type="ChEBI" id="CHEBI:29105"/>
    </ligand>
</feature>
<protein>
    <recommendedName>
        <fullName evidence="6 12">Mannose-6-phosphate isomerase</fullName>
        <ecNumber evidence="5 12">5.3.1.8</ecNumber>
    </recommendedName>
</protein>
<dbReference type="InterPro" id="IPR046458">
    <property type="entry name" value="PMI_typeI_hel"/>
</dbReference>
<dbReference type="GO" id="GO:0005829">
    <property type="term" value="C:cytosol"/>
    <property type="evidence" value="ECO:0007669"/>
    <property type="project" value="TreeGrafter"/>
</dbReference>
<accession>A0A8H5B438</accession>
<feature type="active site" evidence="10">
    <location>
        <position position="295"/>
    </location>
</feature>
<evidence type="ECO:0000313" key="18">
    <source>
        <dbReference type="EMBL" id="KAF5316311.1"/>
    </source>
</evidence>
<keyword evidence="19" id="KW-1185">Reference proteome</keyword>
<dbReference type="PIRSF" id="PIRSF001480">
    <property type="entry name" value="Mannose-6-phosphate_isomerase"/>
    <property type="match status" value="1"/>
</dbReference>
<evidence type="ECO:0000256" key="4">
    <source>
        <dbReference type="ARBA" id="ARBA00010772"/>
    </source>
</evidence>
<dbReference type="Pfam" id="PF01238">
    <property type="entry name" value="PMI_typeI_C"/>
    <property type="match status" value="1"/>
</dbReference>